<dbReference type="EMBL" id="JAPQKI010000009">
    <property type="protein sequence ID" value="KAJ5090103.1"/>
    <property type="molecule type" value="Genomic_DNA"/>
</dbReference>
<comment type="similarity">
    <text evidence="1">Belongs to the carbon-nitrogen hydrolase superfamily. Nitrilase family.</text>
</comment>
<proteinExistence type="inferred from homology"/>
<keyword evidence="2 6" id="KW-0378">Hydrolase</keyword>
<reference evidence="6" key="2">
    <citation type="journal article" date="2023" name="IMA Fungus">
        <title>Comparative genomic study of the Penicillium genus elucidates a diverse pangenome and 15 lateral gene transfer events.</title>
        <authorList>
            <person name="Petersen C."/>
            <person name="Sorensen T."/>
            <person name="Nielsen M.R."/>
            <person name="Sondergaard T.E."/>
            <person name="Sorensen J.L."/>
            <person name="Fitzpatrick D.A."/>
            <person name="Frisvad J.C."/>
            <person name="Nielsen K.L."/>
        </authorList>
    </citation>
    <scope>NUCLEOTIDE SEQUENCE</scope>
    <source>
        <strain evidence="6">IBT 30761</strain>
    </source>
</reference>
<dbReference type="Proteomes" id="UP001149074">
    <property type="component" value="Unassembled WGS sequence"/>
</dbReference>
<evidence type="ECO:0000259" key="5">
    <source>
        <dbReference type="PROSITE" id="PS50263"/>
    </source>
</evidence>
<sequence>MPASNVRVAVTQAEPAWLDLETGVTKTCELIEEAAKNNAKLIAFPECWIPGYPCWIWTRHLDVELNIAYVKNSLRLNSPEMKKIQACAKANAIGVSLGFSENSNDSVYIAQMVIGTDGEIKIHRRKMKPTHMERTIFGDASGECFSSVADLSFARVGSLSCWEHIQPLLKYHTLSQQEDIHVSAWPNLFPHTGGQDLWSMSAEGCQALSQTYAIESQSFVLHCTAVLSQDGVDLMNTSGGALMSSPGGGNSTVFGPDGRRLTDPVESTTEKIIYADLDMDFIVATRLFADATGHYSRPDLMSLNVCNRVKKMIHAEEIVEPGETAVDRTLLNS</sequence>
<dbReference type="EC" id="3.5.5.1" evidence="4"/>
<evidence type="ECO:0000256" key="3">
    <source>
        <dbReference type="ARBA" id="ARBA00036406"/>
    </source>
</evidence>
<evidence type="ECO:0000256" key="4">
    <source>
        <dbReference type="ARBA" id="ARBA00039045"/>
    </source>
</evidence>
<organism evidence="6 7">
    <name type="scientific">Penicillium argentinense</name>
    <dbReference type="NCBI Taxonomy" id="1131581"/>
    <lineage>
        <taxon>Eukaryota</taxon>
        <taxon>Fungi</taxon>
        <taxon>Dikarya</taxon>
        <taxon>Ascomycota</taxon>
        <taxon>Pezizomycotina</taxon>
        <taxon>Eurotiomycetes</taxon>
        <taxon>Eurotiomycetidae</taxon>
        <taxon>Eurotiales</taxon>
        <taxon>Aspergillaceae</taxon>
        <taxon>Penicillium</taxon>
    </lineage>
</organism>
<dbReference type="AlphaFoldDB" id="A0A9W9K1Z9"/>
<evidence type="ECO:0000256" key="2">
    <source>
        <dbReference type="ARBA" id="ARBA00022801"/>
    </source>
</evidence>
<dbReference type="InterPro" id="IPR003010">
    <property type="entry name" value="C-N_Hydrolase"/>
</dbReference>
<evidence type="ECO:0000313" key="6">
    <source>
        <dbReference type="EMBL" id="KAJ5090103.1"/>
    </source>
</evidence>
<accession>A0A9W9K1Z9</accession>
<comment type="catalytic activity">
    <reaction evidence="3">
        <text>a nitrile + 2 H2O = a carboxylate + NH4(+)</text>
        <dbReference type="Rhea" id="RHEA:21724"/>
        <dbReference type="ChEBI" id="CHEBI:15377"/>
        <dbReference type="ChEBI" id="CHEBI:18379"/>
        <dbReference type="ChEBI" id="CHEBI:28938"/>
        <dbReference type="ChEBI" id="CHEBI:29067"/>
        <dbReference type="EC" id="3.5.5.1"/>
    </reaction>
</comment>
<dbReference type="InterPro" id="IPR036526">
    <property type="entry name" value="C-N_Hydrolase_sf"/>
</dbReference>
<dbReference type="Pfam" id="PF00795">
    <property type="entry name" value="CN_hydrolase"/>
    <property type="match status" value="1"/>
</dbReference>
<dbReference type="PROSITE" id="PS50263">
    <property type="entry name" value="CN_HYDROLASE"/>
    <property type="match status" value="1"/>
</dbReference>
<keyword evidence="7" id="KW-1185">Reference proteome</keyword>
<dbReference type="RefSeq" id="XP_056472085.1">
    <property type="nucleotide sequence ID" value="XM_056621279.1"/>
</dbReference>
<evidence type="ECO:0000313" key="7">
    <source>
        <dbReference type="Proteomes" id="UP001149074"/>
    </source>
</evidence>
<dbReference type="Gene3D" id="3.60.110.10">
    <property type="entry name" value="Carbon-nitrogen hydrolase"/>
    <property type="match status" value="1"/>
</dbReference>
<feature type="domain" description="CN hydrolase" evidence="5">
    <location>
        <begin position="6"/>
        <end position="279"/>
    </location>
</feature>
<dbReference type="GeneID" id="81360258"/>
<feature type="non-terminal residue" evidence="6">
    <location>
        <position position="1"/>
    </location>
</feature>
<dbReference type="InterPro" id="IPR044149">
    <property type="entry name" value="Nitrilases_CHs"/>
</dbReference>
<dbReference type="PANTHER" id="PTHR46044">
    <property type="entry name" value="NITRILASE"/>
    <property type="match status" value="1"/>
</dbReference>
<dbReference type="PANTHER" id="PTHR46044:SF14">
    <property type="entry name" value="ARYLACETONITRILASE"/>
    <property type="match status" value="1"/>
</dbReference>
<dbReference type="OrthoDB" id="10250282at2759"/>
<name>A0A9W9K1Z9_9EURO</name>
<dbReference type="CDD" id="cd07564">
    <property type="entry name" value="nitrilases_CHs"/>
    <property type="match status" value="1"/>
</dbReference>
<comment type="caution">
    <text evidence="6">The sequence shown here is derived from an EMBL/GenBank/DDBJ whole genome shotgun (WGS) entry which is preliminary data.</text>
</comment>
<dbReference type="FunFam" id="3.60.110.10:FF:000011">
    <property type="entry name" value="Cyanide hydratase"/>
    <property type="match status" value="1"/>
</dbReference>
<reference evidence="6" key="1">
    <citation type="submission" date="2022-11" db="EMBL/GenBank/DDBJ databases">
        <authorList>
            <person name="Petersen C."/>
        </authorList>
    </citation>
    <scope>NUCLEOTIDE SEQUENCE</scope>
    <source>
        <strain evidence="6">IBT 30761</strain>
    </source>
</reference>
<evidence type="ECO:0000256" key="1">
    <source>
        <dbReference type="ARBA" id="ARBA00008129"/>
    </source>
</evidence>
<gene>
    <name evidence="6" type="ORF">N7532_008787</name>
</gene>
<dbReference type="SUPFAM" id="SSF56317">
    <property type="entry name" value="Carbon-nitrogen hydrolase"/>
    <property type="match status" value="1"/>
</dbReference>
<dbReference type="GO" id="GO:0000257">
    <property type="term" value="F:nitrilase activity"/>
    <property type="evidence" value="ECO:0007669"/>
    <property type="project" value="UniProtKB-EC"/>
</dbReference>
<protein>
    <recommendedName>
        <fullName evidence="4">nitrilase</fullName>
        <ecNumber evidence="4">3.5.5.1</ecNumber>
    </recommendedName>
</protein>